<protein>
    <recommendedName>
        <fullName evidence="3">TetR family transcriptional regulator</fullName>
    </recommendedName>
</protein>
<keyword evidence="2" id="KW-1185">Reference proteome</keyword>
<organism evidence="1 2">
    <name type="scientific">Paeniglutamicibacter antarcticus</name>
    <dbReference type="NCBI Taxonomy" id="494023"/>
    <lineage>
        <taxon>Bacteria</taxon>
        <taxon>Bacillati</taxon>
        <taxon>Actinomycetota</taxon>
        <taxon>Actinomycetes</taxon>
        <taxon>Micrococcales</taxon>
        <taxon>Micrococcaceae</taxon>
        <taxon>Paeniglutamicibacter</taxon>
    </lineage>
</organism>
<evidence type="ECO:0000313" key="1">
    <source>
        <dbReference type="EMBL" id="GAA5226453.1"/>
    </source>
</evidence>
<accession>A0ABP9TL16</accession>
<dbReference type="Proteomes" id="UP001501257">
    <property type="component" value="Unassembled WGS sequence"/>
</dbReference>
<evidence type="ECO:0000313" key="2">
    <source>
        <dbReference type="Proteomes" id="UP001501257"/>
    </source>
</evidence>
<proteinExistence type="predicted"/>
<name>A0ABP9TL16_9MICC</name>
<reference evidence="2" key="1">
    <citation type="journal article" date="2019" name="Int. J. Syst. Evol. Microbiol.">
        <title>The Global Catalogue of Microorganisms (GCM) 10K type strain sequencing project: providing services to taxonomists for standard genome sequencing and annotation.</title>
        <authorList>
            <consortium name="The Broad Institute Genomics Platform"/>
            <consortium name="The Broad Institute Genome Sequencing Center for Infectious Disease"/>
            <person name="Wu L."/>
            <person name="Ma J."/>
        </authorList>
    </citation>
    <scope>NUCLEOTIDE SEQUENCE [LARGE SCALE GENOMIC DNA]</scope>
    <source>
        <strain evidence="2">JCM 18952</strain>
    </source>
</reference>
<dbReference type="EMBL" id="BAABLK010000022">
    <property type="protein sequence ID" value="GAA5226453.1"/>
    <property type="molecule type" value="Genomic_DNA"/>
</dbReference>
<evidence type="ECO:0008006" key="3">
    <source>
        <dbReference type="Google" id="ProtNLM"/>
    </source>
</evidence>
<sequence>MGVDREERAVRPVEFRRDHQLDLYDAQIVTNVTGRSAATRKRLANGRETRAFLDAALDLTTDFLTPEASARSLLDDEEDARLVMPFLSRRKVLKKAKENYGRGFPLSENMLRHRWNTHSDFLADFVSYALSDKYWTLHDAICRQAESLLTTTEAFTAAVHKAAYEDLLLVFELPAFKFQLLAVATAQADLSSAQSLVRMYDSLSELWTSMYEKVFDHYGFKFRPGITAEDINILLQATSEGLVLRLLSGVNEPLLDHERQTSLLGTAALSFFFSLVDPGDKLTLEQAVEQAVGQLRHK</sequence>
<comment type="caution">
    <text evidence="1">The sequence shown here is derived from an EMBL/GenBank/DDBJ whole genome shotgun (WGS) entry which is preliminary data.</text>
</comment>
<gene>
    <name evidence="1" type="ORF">GCM10025778_09860</name>
</gene>